<dbReference type="Proteomes" id="UP000016498">
    <property type="component" value="Unassembled WGS sequence"/>
</dbReference>
<comment type="caution">
    <text evidence="1">The sequence shown here is derived from an EMBL/GenBank/DDBJ whole genome shotgun (WGS) entry which is preliminary data.</text>
</comment>
<evidence type="ECO:0000313" key="1">
    <source>
        <dbReference type="EMBL" id="ERH15865.1"/>
    </source>
</evidence>
<accession>U1PHH0</accession>
<proteinExistence type="predicted"/>
<reference evidence="1 2" key="1">
    <citation type="submission" date="2013-06" db="EMBL/GenBank/DDBJ databases">
        <authorList>
            <person name="Weinstock G."/>
            <person name="Sodergren E."/>
            <person name="Lobos E.A."/>
            <person name="Fulton L."/>
            <person name="Fulton R."/>
            <person name="Courtney L."/>
            <person name="Fronick C."/>
            <person name="O'Laughlin M."/>
            <person name="Godfrey J."/>
            <person name="Wilson R.M."/>
            <person name="Miner T."/>
            <person name="Farmer C."/>
            <person name="Delehaunty K."/>
            <person name="Cordes M."/>
            <person name="Minx P."/>
            <person name="Tomlinson C."/>
            <person name="Chen J."/>
            <person name="Wollam A."/>
            <person name="Pepin K.H."/>
            <person name="Bhonagiri V."/>
            <person name="Zhang X."/>
            <person name="Warren W."/>
            <person name="Mitreva M."/>
            <person name="Mardis E.R."/>
            <person name="Wilson R.K."/>
        </authorList>
    </citation>
    <scope>NUCLEOTIDE SEQUENCE [LARGE SCALE GENOMIC DNA]</scope>
    <source>
        <strain evidence="1 2">F0510</strain>
    </source>
</reference>
<evidence type="ECO:0000313" key="2">
    <source>
        <dbReference type="Proteomes" id="UP000016498"/>
    </source>
</evidence>
<protein>
    <submittedName>
        <fullName evidence="1">Uncharacterized protein</fullName>
    </submittedName>
</protein>
<gene>
    <name evidence="1" type="ORF">HMPREF1549_02880</name>
</gene>
<dbReference type="EMBL" id="AWSD01000344">
    <property type="protein sequence ID" value="ERH15865.1"/>
    <property type="molecule type" value="Genomic_DNA"/>
</dbReference>
<dbReference type="AlphaFoldDB" id="U1PHH0"/>
<dbReference type="HOGENOM" id="CLU_3280856_0_0_11"/>
<organism evidence="1 2">
    <name type="scientific">Actinomyces johnsonii F0510</name>
    <dbReference type="NCBI Taxonomy" id="1227262"/>
    <lineage>
        <taxon>Bacteria</taxon>
        <taxon>Bacillati</taxon>
        <taxon>Actinomycetota</taxon>
        <taxon>Actinomycetes</taxon>
        <taxon>Actinomycetales</taxon>
        <taxon>Actinomycetaceae</taxon>
        <taxon>Actinomyces</taxon>
    </lineage>
</organism>
<feature type="non-terminal residue" evidence="1">
    <location>
        <position position="42"/>
    </location>
</feature>
<name>U1PHH0_9ACTO</name>
<sequence>MSATHHAAKEPRRVPATVFVRFDALGPVEATPRRLHAAWGRV</sequence>